<evidence type="ECO:0000313" key="11">
    <source>
        <dbReference type="Proteomes" id="UP001473302"/>
    </source>
</evidence>
<organism evidence="10 11">
    <name type="scientific">Mucor flavus</name>
    <dbReference type="NCBI Taxonomy" id="439312"/>
    <lineage>
        <taxon>Eukaryota</taxon>
        <taxon>Fungi</taxon>
        <taxon>Fungi incertae sedis</taxon>
        <taxon>Mucoromycota</taxon>
        <taxon>Mucoromycotina</taxon>
        <taxon>Mucoromycetes</taxon>
        <taxon>Mucorales</taxon>
        <taxon>Mucorineae</taxon>
        <taxon>Mucoraceae</taxon>
        <taxon>Mucor</taxon>
    </lineage>
</organism>
<dbReference type="Proteomes" id="UP001473302">
    <property type="component" value="Unassembled WGS sequence"/>
</dbReference>
<dbReference type="EMBL" id="BAABUK010000010">
    <property type="protein sequence ID" value="GAA5811511.1"/>
    <property type="molecule type" value="Genomic_DNA"/>
</dbReference>
<evidence type="ECO:0000313" key="10">
    <source>
        <dbReference type="EMBL" id="GAA5811511.1"/>
    </source>
</evidence>
<feature type="transmembrane region" description="Helical" evidence="8">
    <location>
        <begin position="278"/>
        <end position="299"/>
    </location>
</feature>
<evidence type="ECO:0000256" key="4">
    <source>
        <dbReference type="ARBA" id="ARBA00022692"/>
    </source>
</evidence>
<dbReference type="InterPro" id="IPR015672">
    <property type="entry name" value="GPHR/GTG"/>
</dbReference>
<feature type="compositionally biased region" description="Acidic residues" evidence="7">
    <location>
        <begin position="664"/>
        <end position="693"/>
    </location>
</feature>
<sequence length="790" mass="92820">MPPKRKATTINETVIVPRKLKIAKKKQTTALAKTFNEKCKQWFEKYTDVDNREALPLVIGYKMKSIRMGYITWEEWLSVMKPESYFEEDEWERTIMSNEEEYKQFYLFTFNYAKSNGQKSMDIETAAALWHIILEQKYPIVKSFIEFIQVAKPVNVINKDQWSSMLDFCKAVPEDLQNYDSTSSWPVLFDDYVEWRQSFARSQYWKFNLDILLLLVIIVIPWFQFYAFFHTTRGWKPKPSIYLTTILWIIYLYLFSQINQYTTLEHTTSWIELGIVRTSILGITAISVLSGFGVINTPFNTWSSYKRKVSEQDYLVAERAYNQTDSIIKDKKALLQRMQNQQDTSDKKEKPTKGFMNKVSSVFSSSEQSETVLLQTEIEQLEGLAVNMKSDLDELERGRAKSRFSQTWKGKIWSIIDFIFAIYCVYKFIVTTINVLLQRSGSTDPITKMLSLMMTHLDRNNVDFKIDVSFWSQQLSFWFAGMIVFGSVRGFLKLLTRLLHVFMLKVTFSTSNILLFVAHMMGMYFLSSVLMMQMSLPAEYRYLISSSLHSVEFDFFRHWSDIIFVGSSLVSGCIIYVIYQTHDAKSLATDFADMELLSVESGFDRKQKRKYELIHKATVKSQYYKTLNKETDADEAPDYVKEIFGAAERTIDSNGNVVELKNAEEEEEEQEEEFDLDEESSSEEEESAGEEGEDDKKLNKRQKRLEAMTRLPKPNPYKTQLEERERRKKESEEEKKERQKKIQEEKKARMKYFKDRKEERSKMLAKTKKGQPKMASQMDVLLQKIQKSMD</sequence>
<evidence type="ECO:0000256" key="3">
    <source>
        <dbReference type="ARBA" id="ARBA00018780"/>
    </source>
</evidence>
<dbReference type="InterPro" id="IPR013730">
    <property type="entry name" value="Fyv7/TAP26"/>
</dbReference>
<feature type="domain" description="DCUN1" evidence="9">
    <location>
        <begin position="1"/>
        <end position="197"/>
    </location>
</feature>
<feature type="transmembrane region" description="Helical" evidence="8">
    <location>
        <begin position="556"/>
        <end position="579"/>
    </location>
</feature>
<evidence type="ECO:0000259" key="9">
    <source>
        <dbReference type="PROSITE" id="PS51229"/>
    </source>
</evidence>
<dbReference type="Gene3D" id="1.10.238.200">
    <property type="entry name" value="Cullin, PONY binding domain"/>
    <property type="match status" value="1"/>
</dbReference>
<dbReference type="Pfam" id="PF12430">
    <property type="entry name" value="ABA_GPCR"/>
    <property type="match status" value="1"/>
</dbReference>
<keyword evidence="5 8" id="KW-1133">Transmembrane helix</keyword>
<evidence type="ECO:0000256" key="6">
    <source>
        <dbReference type="ARBA" id="ARBA00023136"/>
    </source>
</evidence>
<keyword evidence="11" id="KW-1185">Reference proteome</keyword>
<dbReference type="PANTHER" id="PTHR15948:SF0">
    <property type="entry name" value="GOLGI PH REGULATOR A-RELATED"/>
    <property type="match status" value="1"/>
</dbReference>
<feature type="transmembrane region" description="Helical" evidence="8">
    <location>
        <begin position="211"/>
        <end position="229"/>
    </location>
</feature>
<dbReference type="InterPro" id="IPR025969">
    <property type="entry name" value="ABA_GPCR_dom"/>
</dbReference>
<feature type="transmembrane region" description="Helical" evidence="8">
    <location>
        <begin position="475"/>
        <end position="492"/>
    </location>
</feature>
<dbReference type="Pfam" id="PF03556">
    <property type="entry name" value="Cullin_binding"/>
    <property type="match status" value="1"/>
</dbReference>
<accession>A0ABP9YXC4</accession>
<keyword evidence="6 8" id="KW-0472">Membrane</keyword>
<evidence type="ECO:0000256" key="8">
    <source>
        <dbReference type="SAM" id="Phobius"/>
    </source>
</evidence>
<dbReference type="InterPro" id="IPR022535">
    <property type="entry name" value="Golgi_pH-regulator_cons_dom"/>
</dbReference>
<comment type="similarity">
    <text evidence="2">Belongs to the FYV7 family.</text>
</comment>
<feature type="transmembrane region" description="Helical" evidence="8">
    <location>
        <begin position="412"/>
        <end position="437"/>
    </location>
</feature>
<name>A0ABP9YXC4_9FUNG</name>
<dbReference type="PANTHER" id="PTHR15948">
    <property type="entry name" value="G-PROTEIN COUPLED RECEPTOR 89-RELATED"/>
    <property type="match status" value="1"/>
</dbReference>
<feature type="transmembrane region" description="Helical" evidence="8">
    <location>
        <begin position="241"/>
        <end position="258"/>
    </location>
</feature>
<keyword evidence="4 8" id="KW-0812">Transmembrane</keyword>
<reference evidence="10 11" key="1">
    <citation type="submission" date="2024-04" db="EMBL/GenBank/DDBJ databases">
        <title>genome sequences of Mucor flavus KT1a and Helicostylum pulchrum KT1b strains isolated from the surface of a dry-aged beef.</title>
        <authorList>
            <person name="Toyotome T."/>
            <person name="Hosono M."/>
            <person name="Torimaru M."/>
            <person name="Fukuda K."/>
            <person name="Mikami N."/>
        </authorList>
    </citation>
    <scope>NUCLEOTIDE SEQUENCE [LARGE SCALE GENOMIC DNA]</scope>
    <source>
        <strain evidence="10 11">KT1a</strain>
    </source>
</reference>
<dbReference type="InterPro" id="IPR005176">
    <property type="entry name" value="PONY_dom"/>
</dbReference>
<evidence type="ECO:0000256" key="1">
    <source>
        <dbReference type="ARBA" id="ARBA00004141"/>
    </source>
</evidence>
<feature type="compositionally biased region" description="Basic and acidic residues" evidence="7">
    <location>
        <begin position="720"/>
        <end position="762"/>
    </location>
</feature>
<comment type="caution">
    <text evidence="10">The sequence shown here is derived from an EMBL/GenBank/DDBJ whole genome shotgun (WGS) entry which is preliminary data.</text>
</comment>
<feature type="region of interest" description="Disordered" evidence="7">
    <location>
        <begin position="662"/>
        <end position="777"/>
    </location>
</feature>
<protein>
    <recommendedName>
        <fullName evidence="3">rRNA-processing protein FYV7</fullName>
    </recommendedName>
</protein>
<dbReference type="Pfam" id="PF08524">
    <property type="entry name" value="rRNA_processing"/>
    <property type="match status" value="1"/>
</dbReference>
<feature type="transmembrane region" description="Helical" evidence="8">
    <location>
        <begin position="513"/>
        <end position="536"/>
    </location>
</feature>
<evidence type="ECO:0000256" key="7">
    <source>
        <dbReference type="SAM" id="MobiDB-lite"/>
    </source>
</evidence>
<gene>
    <name evidence="10" type="ORF">MFLAVUS_004948</name>
</gene>
<dbReference type="PROSITE" id="PS51229">
    <property type="entry name" value="DCUN1"/>
    <property type="match status" value="1"/>
</dbReference>
<dbReference type="InterPro" id="IPR042460">
    <property type="entry name" value="DCN1-like_PONY"/>
</dbReference>
<proteinExistence type="inferred from homology"/>
<comment type="subcellular location">
    <subcellularLocation>
        <location evidence="1">Membrane</location>
        <topology evidence="1">Multi-pass membrane protein</topology>
    </subcellularLocation>
</comment>
<dbReference type="Pfam" id="PF12537">
    <property type="entry name" value="GPHR_N"/>
    <property type="match status" value="1"/>
</dbReference>
<dbReference type="PRINTS" id="PR01854">
    <property type="entry name" value="BR22PROTEIN"/>
</dbReference>
<evidence type="ECO:0000256" key="5">
    <source>
        <dbReference type="ARBA" id="ARBA00022989"/>
    </source>
</evidence>
<evidence type="ECO:0000256" key="2">
    <source>
        <dbReference type="ARBA" id="ARBA00006800"/>
    </source>
</evidence>